<feature type="domain" description="HTH tetR-type" evidence="5">
    <location>
        <begin position="61"/>
        <end position="121"/>
    </location>
</feature>
<dbReference type="AlphaFoldDB" id="A0A7G3GBF2"/>
<evidence type="ECO:0000313" key="6">
    <source>
        <dbReference type="EMBL" id="QBC44860.1"/>
    </source>
</evidence>
<dbReference type="KEGG" id="ifl:C1H71_15840"/>
<gene>
    <name evidence="6" type="ORF">C1H71_15840</name>
</gene>
<proteinExistence type="predicted"/>
<evidence type="ECO:0000259" key="5">
    <source>
        <dbReference type="PROSITE" id="PS50977"/>
    </source>
</evidence>
<name>A0A7G3GBF2_9NEIS</name>
<dbReference type="PRINTS" id="PR00455">
    <property type="entry name" value="HTHTETR"/>
</dbReference>
<feature type="DNA-binding region" description="H-T-H motif" evidence="4">
    <location>
        <begin position="84"/>
        <end position="103"/>
    </location>
</feature>
<sequence>MLDDVFQGKHGSYPAGTWLRSPHLSLHQPLVIRFVLFWSKQAIYPSLKNKSKNMKHFSELSAMAEHVVNAAESLIQERGYNGFSYDDIARIVGIKKPSIHHHFSTKSELVSVVAQRYTHRFRENLLQIEGQHAKAQDRLSAYATLFEETYKIDQHLCLCGMLGAEASSLPENIVLEVHRFFEVNLDWLTQIIEEGQRAGQLNKALFSRDIAETFLSSLEGAMIIGRGMRSTIGPAKIAQSLLSTLSLTAA</sequence>
<dbReference type="PROSITE" id="PS50977">
    <property type="entry name" value="HTH_TETR_2"/>
    <property type="match status" value="1"/>
</dbReference>
<evidence type="ECO:0000256" key="4">
    <source>
        <dbReference type="PROSITE-ProRule" id="PRU00335"/>
    </source>
</evidence>
<keyword evidence="7" id="KW-1185">Reference proteome</keyword>
<dbReference type="SUPFAM" id="SSF46689">
    <property type="entry name" value="Homeodomain-like"/>
    <property type="match status" value="1"/>
</dbReference>
<dbReference type="InterPro" id="IPR001647">
    <property type="entry name" value="HTH_TetR"/>
</dbReference>
<dbReference type="InterPro" id="IPR036271">
    <property type="entry name" value="Tet_transcr_reg_TetR-rel_C_sf"/>
</dbReference>
<protein>
    <submittedName>
        <fullName evidence="6">TetR family transcriptional regulator</fullName>
    </submittedName>
</protein>
<accession>A0A7G3GBF2</accession>
<reference evidence="6 7" key="1">
    <citation type="submission" date="2018-01" db="EMBL/GenBank/DDBJ databases">
        <title>Genome sequence of Iodobacter sp. strain PCH194 isolated from Indian Trans-Himalaya.</title>
        <authorList>
            <person name="Kumar V."/>
            <person name="Thakur V."/>
            <person name="Kumar S."/>
            <person name="Singh D."/>
        </authorList>
    </citation>
    <scope>NUCLEOTIDE SEQUENCE [LARGE SCALE GENOMIC DNA]</scope>
    <source>
        <strain evidence="6 7">PCH194</strain>
    </source>
</reference>
<dbReference type="Proteomes" id="UP000515917">
    <property type="component" value="Chromosome"/>
</dbReference>
<evidence type="ECO:0000256" key="2">
    <source>
        <dbReference type="ARBA" id="ARBA00023125"/>
    </source>
</evidence>
<keyword evidence="2 4" id="KW-0238">DNA-binding</keyword>
<dbReference type="GO" id="GO:0003677">
    <property type="term" value="F:DNA binding"/>
    <property type="evidence" value="ECO:0007669"/>
    <property type="project" value="UniProtKB-UniRule"/>
</dbReference>
<dbReference type="PANTHER" id="PTHR47506">
    <property type="entry name" value="TRANSCRIPTIONAL REGULATORY PROTEIN"/>
    <property type="match status" value="1"/>
</dbReference>
<organism evidence="6 7">
    <name type="scientific">Iodobacter fluviatilis</name>
    <dbReference type="NCBI Taxonomy" id="537"/>
    <lineage>
        <taxon>Bacteria</taxon>
        <taxon>Pseudomonadati</taxon>
        <taxon>Pseudomonadota</taxon>
        <taxon>Betaproteobacteria</taxon>
        <taxon>Neisseriales</taxon>
        <taxon>Chitinibacteraceae</taxon>
        <taxon>Iodobacter</taxon>
    </lineage>
</organism>
<evidence type="ECO:0000313" key="7">
    <source>
        <dbReference type="Proteomes" id="UP000515917"/>
    </source>
</evidence>
<dbReference type="Pfam" id="PF00440">
    <property type="entry name" value="TetR_N"/>
    <property type="match status" value="1"/>
</dbReference>
<dbReference type="SUPFAM" id="SSF48498">
    <property type="entry name" value="Tetracyclin repressor-like, C-terminal domain"/>
    <property type="match status" value="1"/>
</dbReference>
<keyword evidence="3" id="KW-0804">Transcription</keyword>
<dbReference type="PANTHER" id="PTHR47506:SF1">
    <property type="entry name" value="HTH-TYPE TRANSCRIPTIONAL REGULATOR YJDC"/>
    <property type="match status" value="1"/>
</dbReference>
<keyword evidence="1" id="KW-0805">Transcription regulation</keyword>
<dbReference type="Gene3D" id="1.10.357.10">
    <property type="entry name" value="Tetracycline Repressor, domain 2"/>
    <property type="match status" value="1"/>
</dbReference>
<dbReference type="InterPro" id="IPR009057">
    <property type="entry name" value="Homeodomain-like_sf"/>
</dbReference>
<dbReference type="EMBL" id="CP025781">
    <property type="protein sequence ID" value="QBC44860.1"/>
    <property type="molecule type" value="Genomic_DNA"/>
</dbReference>
<evidence type="ECO:0000256" key="1">
    <source>
        <dbReference type="ARBA" id="ARBA00023015"/>
    </source>
</evidence>
<dbReference type="RefSeq" id="WP_130107375.1">
    <property type="nucleotide sequence ID" value="NZ_CP025781.1"/>
</dbReference>
<evidence type="ECO:0000256" key="3">
    <source>
        <dbReference type="ARBA" id="ARBA00023163"/>
    </source>
</evidence>